<accession>X1I0Y9</accession>
<dbReference type="InterPro" id="IPR007160">
    <property type="entry name" value="DUF362"/>
</dbReference>
<evidence type="ECO:0000259" key="1">
    <source>
        <dbReference type="Pfam" id="PF04015"/>
    </source>
</evidence>
<reference evidence="2" key="1">
    <citation type="journal article" date="2014" name="Front. Microbiol.">
        <title>High frequency of phylogenetically diverse reductive dehalogenase-homologous genes in deep subseafloor sedimentary metagenomes.</title>
        <authorList>
            <person name="Kawai M."/>
            <person name="Futagami T."/>
            <person name="Toyoda A."/>
            <person name="Takaki Y."/>
            <person name="Nishi S."/>
            <person name="Hori S."/>
            <person name="Arai W."/>
            <person name="Tsubouchi T."/>
            <person name="Morono Y."/>
            <person name="Uchiyama I."/>
            <person name="Ito T."/>
            <person name="Fujiyama A."/>
            <person name="Inagaki F."/>
            <person name="Takami H."/>
        </authorList>
    </citation>
    <scope>NUCLEOTIDE SEQUENCE</scope>
    <source>
        <strain evidence="2">Expedition CK06-06</strain>
    </source>
</reference>
<feature type="non-terminal residue" evidence="2">
    <location>
        <position position="1"/>
    </location>
</feature>
<proteinExistence type="predicted"/>
<feature type="domain" description="DUF362" evidence="1">
    <location>
        <begin position="15"/>
        <end position="77"/>
    </location>
</feature>
<name>X1I0Y9_9ZZZZ</name>
<protein>
    <recommendedName>
        <fullName evidence="1">DUF362 domain-containing protein</fullName>
    </recommendedName>
</protein>
<dbReference type="EMBL" id="BARU01027735">
    <property type="protein sequence ID" value="GAH76061.1"/>
    <property type="molecule type" value="Genomic_DNA"/>
</dbReference>
<organism evidence="2">
    <name type="scientific">marine sediment metagenome</name>
    <dbReference type="NCBI Taxonomy" id="412755"/>
    <lineage>
        <taxon>unclassified sequences</taxon>
        <taxon>metagenomes</taxon>
        <taxon>ecological metagenomes</taxon>
    </lineage>
</organism>
<comment type="caution">
    <text evidence="2">The sequence shown here is derived from an EMBL/GenBank/DDBJ whole genome shotgun (WGS) entry which is preliminary data.</text>
</comment>
<dbReference type="Pfam" id="PF04015">
    <property type="entry name" value="DUF362"/>
    <property type="match status" value="1"/>
</dbReference>
<dbReference type="AlphaFoldDB" id="X1I0Y9"/>
<sequence>SAFLGTLDETDSRRNAGLHESLVDTLAVLREISPGMLFVMDGTFAGEGPGPQRLIPHIGNVIAASTDPVALDAVTARMMGFDPLSIPFIRQAHEAGLGTGDISGVEIIGDDISEVNFNFRVNPAFTDSILWWLQTSSVAKFTYRLPMLFNDWYWYIAVGEKRIKKVMKSGWGELFETYRK</sequence>
<evidence type="ECO:0000313" key="2">
    <source>
        <dbReference type="EMBL" id="GAH76061.1"/>
    </source>
</evidence>
<gene>
    <name evidence="2" type="ORF">S03H2_44368</name>
</gene>